<dbReference type="InterPro" id="IPR032774">
    <property type="entry name" value="WG_beta_rep"/>
</dbReference>
<dbReference type="EMBL" id="WRXN01000004">
    <property type="protein sequence ID" value="MVT08755.1"/>
    <property type="molecule type" value="Genomic_DNA"/>
</dbReference>
<accession>A0A7K1U431</accession>
<dbReference type="Proteomes" id="UP000461730">
    <property type="component" value="Unassembled WGS sequence"/>
</dbReference>
<evidence type="ECO:0000313" key="2">
    <source>
        <dbReference type="EMBL" id="MVT08755.1"/>
    </source>
</evidence>
<feature type="chain" id="PRO_5029831153" evidence="1">
    <location>
        <begin position="22"/>
        <end position="342"/>
    </location>
</feature>
<gene>
    <name evidence="2" type="ORF">GO493_10815</name>
</gene>
<dbReference type="RefSeq" id="WP_157306181.1">
    <property type="nucleotide sequence ID" value="NZ_WRXN01000004.1"/>
</dbReference>
<organism evidence="2 3">
    <name type="scientific">Chitinophaga tropicalis</name>
    <dbReference type="NCBI Taxonomy" id="2683588"/>
    <lineage>
        <taxon>Bacteria</taxon>
        <taxon>Pseudomonadati</taxon>
        <taxon>Bacteroidota</taxon>
        <taxon>Chitinophagia</taxon>
        <taxon>Chitinophagales</taxon>
        <taxon>Chitinophagaceae</taxon>
        <taxon>Chitinophaga</taxon>
    </lineage>
</organism>
<dbReference type="AlphaFoldDB" id="A0A7K1U431"/>
<comment type="caution">
    <text evidence="2">The sequence shown here is derived from an EMBL/GenBank/DDBJ whole genome shotgun (WGS) entry which is preliminary data.</text>
</comment>
<reference evidence="2 3" key="1">
    <citation type="submission" date="2019-12" db="EMBL/GenBank/DDBJ databases">
        <title>Chitinophaga sp. strain ysch24 (GDMCC 1.1355), whole genome shotgun sequence.</title>
        <authorList>
            <person name="Zhang X."/>
        </authorList>
    </citation>
    <scope>NUCLEOTIDE SEQUENCE [LARGE SCALE GENOMIC DNA]</scope>
    <source>
        <strain evidence="3">ysch24</strain>
    </source>
</reference>
<evidence type="ECO:0000256" key="1">
    <source>
        <dbReference type="SAM" id="SignalP"/>
    </source>
</evidence>
<keyword evidence="1" id="KW-0732">Signal</keyword>
<feature type="signal peptide" evidence="1">
    <location>
        <begin position="1"/>
        <end position="21"/>
    </location>
</feature>
<name>A0A7K1U431_9BACT</name>
<proteinExistence type="predicted"/>
<evidence type="ECO:0000313" key="3">
    <source>
        <dbReference type="Proteomes" id="UP000461730"/>
    </source>
</evidence>
<keyword evidence="3" id="KW-1185">Reference proteome</keyword>
<protein>
    <submittedName>
        <fullName evidence="2">WG repeat-containing protein</fullName>
    </submittedName>
</protein>
<sequence length="342" mass="39609">MRLLFIYLIFIISTSRLFAQAADSLYYFSNPTDSLVGVKTGSGKIIIPARYRDFGLTDGSSSIKDDIIIMMDFNKNDSSAAYSYGDAFNRQGTFLYHPLFFDNGPDYFSEELARCVTDGKIGFVNHQGEIMIKPQWGWATPFNYGYALVGTGSYYWDLTKDEEHPPLRPRGATEEFYINTKGERVTPTDKPSSDKDQLADGKYLPYPFHYSRHEQQLVDSFNRVEMLSKIAFANYASPLKGREARLQFEITGRPSAGFPYYRLLAYDWNNGYDPHDDMTFLVNEKGEWFHIDFFDEIKPYRIWLKEKLEACRDFLTEHPDMPNRFNVEEYLTKDGNLTPKSL</sequence>
<dbReference type="Pfam" id="PF14903">
    <property type="entry name" value="WG_beta_rep"/>
    <property type="match status" value="1"/>
</dbReference>